<evidence type="ECO:0000256" key="5">
    <source>
        <dbReference type="ARBA" id="ARBA00022840"/>
    </source>
</evidence>
<keyword evidence="4 8" id="KW-0418">Kinase</keyword>
<keyword evidence="9" id="KW-1185">Reference proteome</keyword>
<comment type="caution">
    <text evidence="6">Lacks conserved residue(s) required for the propagation of feature annotation.</text>
</comment>
<dbReference type="GO" id="GO:0016301">
    <property type="term" value="F:kinase activity"/>
    <property type="evidence" value="ECO:0007669"/>
    <property type="project" value="UniProtKB-KW"/>
</dbReference>
<evidence type="ECO:0000313" key="9">
    <source>
        <dbReference type="Proteomes" id="UP000887116"/>
    </source>
</evidence>
<reference evidence="8" key="1">
    <citation type="submission" date="2020-07" db="EMBL/GenBank/DDBJ databases">
        <title>Multicomponent nature underlies the extraordinary mechanical properties of spider dragline silk.</title>
        <authorList>
            <person name="Kono N."/>
            <person name="Nakamura H."/>
            <person name="Mori M."/>
            <person name="Yoshida Y."/>
            <person name="Ohtoshi R."/>
            <person name="Malay A.D."/>
            <person name="Moran D.A.P."/>
            <person name="Tomita M."/>
            <person name="Numata K."/>
            <person name="Arakawa K."/>
        </authorList>
    </citation>
    <scope>NUCLEOTIDE SEQUENCE</scope>
</reference>
<sequence length="300" mass="34320">MLGLERSSSTGCVLTPEMWLPLSANRPAFTSTVMVRETRFLCGSFARLTLLITDTYHRLTPCRVLPRVSPVVCNAFGRLRLPYFRLNECRIGENDYIMMPFYEKTLALISYNLLPKIQKIKDIIKCSGLAVLRERRVQLRKDQAVHFFSLRTTDHLKKANFVDDDDDVKRDLKAFLDSMTSGPIDVLIIAGFDAVYRWLELIGQADPEILRGEQTNCINVLFGDGVYGSSDLRAASKEIRFFFPDTKFEDVYGLGSAREYLSQTVSPLLLKGLVTMSKEKPQIPVLWMAEWLLRNRPHEL</sequence>
<proteinExistence type="inferred from homology"/>
<accession>A0A8X6G3J5</accession>
<comment type="similarity">
    <text evidence="1 6">Belongs to the NDK family.</text>
</comment>
<dbReference type="Pfam" id="PF05186">
    <property type="entry name" value="Dpy-30"/>
    <property type="match status" value="1"/>
</dbReference>
<evidence type="ECO:0000256" key="3">
    <source>
        <dbReference type="ARBA" id="ARBA00022741"/>
    </source>
</evidence>
<dbReference type="InterPro" id="IPR007858">
    <property type="entry name" value="Dpy-30_motif"/>
</dbReference>
<dbReference type="PANTHER" id="PTHR46161">
    <property type="entry name" value="NUCLEOSIDE DIPHOSPHATE KINASE"/>
    <property type="match status" value="1"/>
</dbReference>
<dbReference type="GO" id="GO:0005524">
    <property type="term" value="F:ATP binding"/>
    <property type="evidence" value="ECO:0007669"/>
    <property type="project" value="UniProtKB-KW"/>
</dbReference>
<dbReference type="Gene3D" id="3.30.70.141">
    <property type="entry name" value="Nucleoside diphosphate kinase-like domain"/>
    <property type="match status" value="1"/>
</dbReference>
<evidence type="ECO:0000259" key="7">
    <source>
        <dbReference type="SMART" id="SM00562"/>
    </source>
</evidence>
<dbReference type="OrthoDB" id="2162449at2759"/>
<evidence type="ECO:0000256" key="4">
    <source>
        <dbReference type="ARBA" id="ARBA00022777"/>
    </source>
</evidence>
<dbReference type="Gene3D" id="1.20.890.10">
    <property type="entry name" value="cAMP-dependent protein kinase regulatory subunit, dimerization-anchoring domain"/>
    <property type="match status" value="1"/>
</dbReference>
<evidence type="ECO:0000256" key="6">
    <source>
        <dbReference type="PROSITE-ProRule" id="PRU00706"/>
    </source>
</evidence>
<dbReference type="Proteomes" id="UP000887116">
    <property type="component" value="Unassembled WGS sequence"/>
</dbReference>
<dbReference type="InterPro" id="IPR036850">
    <property type="entry name" value="NDK-like_dom_sf"/>
</dbReference>
<dbReference type="AlphaFoldDB" id="A0A8X6G3J5"/>
<keyword evidence="3" id="KW-0547">Nucleotide-binding</keyword>
<keyword evidence="5" id="KW-0067">ATP-binding</keyword>
<evidence type="ECO:0000313" key="8">
    <source>
        <dbReference type="EMBL" id="GFQ95905.1"/>
    </source>
</evidence>
<name>A0A8X6G3J5_TRICU</name>
<evidence type="ECO:0000256" key="1">
    <source>
        <dbReference type="ARBA" id="ARBA00008142"/>
    </source>
</evidence>
<keyword evidence="2" id="KW-0808">Transferase</keyword>
<organism evidence="8 9">
    <name type="scientific">Trichonephila clavata</name>
    <name type="common">Joro spider</name>
    <name type="synonym">Nephila clavata</name>
    <dbReference type="NCBI Taxonomy" id="2740835"/>
    <lineage>
        <taxon>Eukaryota</taxon>
        <taxon>Metazoa</taxon>
        <taxon>Ecdysozoa</taxon>
        <taxon>Arthropoda</taxon>
        <taxon>Chelicerata</taxon>
        <taxon>Arachnida</taxon>
        <taxon>Araneae</taxon>
        <taxon>Araneomorphae</taxon>
        <taxon>Entelegynae</taxon>
        <taxon>Araneoidea</taxon>
        <taxon>Nephilidae</taxon>
        <taxon>Trichonephila</taxon>
    </lineage>
</organism>
<comment type="caution">
    <text evidence="8">The sequence shown here is derived from an EMBL/GenBank/DDBJ whole genome shotgun (WGS) entry which is preliminary data.</text>
</comment>
<feature type="domain" description="Nucleoside diphosphate kinase-like" evidence="7">
    <location>
        <begin position="102"/>
        <end position="250"/>
    </location>
</feature>
<evidence type="ECO:0000256" key="2">
    <source>
        <dbReference type="ARBA" id="ARBA00022679"/>
    </source>
</evidence>
<dbReference type="SUPFAM" id="SSF54919">
    <property type="entry name" value="Nucleoside diphosphate kinase, NDK"/>
    <property type="match status" value="1"/>
</dbReference>
<dbReference type="EMBL" id="BMAO01034334">
    <property type="protein sequence ID" value="GFQ95905.1"/>
    <property type="molecule type" value="Genomic_DNA"/>
</dbReference>
<dbReference type="PANTHER" id="PTHR46161:SF3">
    <property type="entry name" value="NUCLEOSIDE DIPHOSPHATE KINASE DDB_G0292928-RELATED"/>
    <property type="match status" value="1"/>
</dbReference>
<dbReference type="CDD" id="cd22970">
    <property type="entry name" value="DD_NDKH5-like"/>
    <property type="match status" value="1"/>
</dbReference>
<dbReference type="SMART" id="SM00562">
    <property type="entry name" value="NDK"/>
    <property type="match status" value="1"/>
</dbReference>
<dbReference type="Pfam" id="PF00334">
    <property type="entry name" value="NDK"/>
    <property type="match status" value="1"/>
</dbReference>
<gene>
    <name evidence="8" type="primary">NME5</name>
    <name evidence="8" type="ORF">TNCT_727701</name>
</gene>
<dbReference type="InterPro" id="IPR034907">
    <property type="entry name" value="NDK-like_dom"/>
</dbReference>
<protein>
    <submittedName>
        <fullName evidence="8">Nucleoside diphosphate kinase homolog 5</fullName>
    </submittedName>
</protein>
<dbReference type="PROSITE" id="PS51374">
    <property type="entry name" value="NDPK_LIKE"/>
    <property type="match status" value="1"/>
</dbReference>